<dbReference type="EC" id="3.1.3.48" evidence="2"/>
<name>C6HYR2_9BACT</name>
<dbReference type="InterPro" id="IPR023485">
    <property type="entry name" value="Ptyr_pPase"/>
</dbReference>
<feature type="active site" description="Nucleophile" evidence="6">
    <location>
        <position position="40"/>
    </location>
</feature>
<feature type="domain" description="Phosphotyrosine protein phosphatase I" evidence="7">
    <location>
        <begin position="34"/>
        <end position="176"/>
    </location>
</feature>
<sequence>MTPPLIGRLARLFGSGAEERRRAHILLSSLPPDPHLLLLCHGNLCRSPAAEHFLRRHLSLGPCKVFSAGLSHQENLPSPPDFVREARSFGIDLAGHRSRTMTHLLLEWADIILIMDGSNQNLLLDFGRSALKKSAWLGTWDPAGPLEIPDPYGQSPAVMRQVLGRLSRATGTLAREIAARTPPPSP</sequence>
<feature type="active site" evidence="6">
    <location>
        <position position="46"/>
    </location>
</feature>
<dbReference type="SUPFAM" id="SSF52788">
    <property type="entry name" value="Phosphotyrosine protein phosphatases I"/>
    <property type="match status" value="1"/>
</dbReference>
<dbReference type="InterPro" id="IPR017867">
    <property type="entry name" value="Tyr_phospatase_low_mol_wt"/>
</dbReference>
<evidence type="ECO:0000256" key="2">
    <source>
        <dbReference type="ARBA" id="ARBA00013064"/>
    </source>
</evidence>
<feature type="active site" description="Proton donor" evidence="6">
    <location>
        <position position="150"/>
    </location>
</feature>
<protein>
    <recommendedName>
        <fullName evidence="2">protein-tyrosine-phosphatase</fullName>
        <ecNumber evidence="2">3.1.3.48</ecNumber>
    </recommendedName>
</protein>
<evidence type="ECO:0000256" key="1">
    <source>
        <dbReference type="ARBA" id="ARBA00011063"/>
    </source>
</evidence>
<accession>C6HYR2</accession>
<comment type="catalytic activity">
    <reaction evidence="5">
        <text>O-phospho-L-tyrosyl-[protein] + H2O = L-tyrosyl-[protein] + phosphate</text>
        <dbReference type="Rhea" id="RHEA:10684"/>
        <dbReference type="Rhea" id="RHEA-COMP:10136"/>
        <dbReference type="Rhea" id="RHEA-COMP:20101"/>
        <dbReference type="ChEBI" id="CHEBI:15377"/>
        <dbReference type="ChEBI" id="CHEBI:43474"/>
        <dbReference type="ChEBI" id="CHEBI:46858"/>
        <dbReference type="ChEBI" id="CHEBI:61978"/>
        <dbReference type="EC" id="3.1.3.48"/>
    </reaction>
</comment>
<keyword evidence="3" id="KW-0378">Hydrolase</keyword>
<dbReference type="EMBL" id="GG693878">
    <property type="protein sequence ID" value="EES52347.1"/>
    <property type="molecule type" value="Genomic_DNA"/>
</dbReference>
<dbReference type="InterPro" id="IPR036196">
    <property type="entry name" value="Ptyr_pPase_sf"/>
</dbReference>
<evidence type="ECO:0000313" key="8">
    <source>
        <dbReference type="EMBL" id="EES52347.1"/>
    </source>
</evidence>
<organism evidence="8 9">
    <name type="scientific">Leptospirillum ferrodiazotrophum</name>
    <dbReference type="NCBI Taxonomy" id="412449"/>
    <lineage>
        <taxon>Bacteria</taxon>
        <taxon>Pseudomonadati</taxon>
        <taxon>Nitrospirota</taxon>
        <taxon>Nitrospiria</taxon>
        <taxon>Nitrospirales</taxon>
        <taxon>Nitrospiraceae</taxon>
        <taxon>Leptospirillum</taxon>
    </lineage>
</organism>
<dbReference type="SMART" id="SM00226">
    <property type="entry name" value="LMWPc"/>
    <property type="match status" value="1"/>
</dbReference>
<evidence type="ECO:0000313" key="9">
    <source>
        <dbReference type="Proteomes" id="UP000009374"/>
    </source>
</evidence>
<dbReference type="GO" id="GO:0004725">
    <property type="term" value="F:protein tyrosine phosphatase activity"/>
    <property type="evidence" value="ECO:0007669"/>
    <property type="project" value="UniProtKB-EC"/>
</dbReference>
<comment type="similarity">
    <text evidence="1">Belongs to the low molecular weight phosphotyrosine protein phosphatase family.</text>
</comment>
<proteinExistence type="inferred from homology"/>
<evidence type="ECO:0000256" key="3">
    <source>
        <dbReference type="ARBA" id="ARBA00022801"/>
    </source>
</evidence>
<dbReference type="PANTHER" id="PTHR11717">
    <property type="entry name" value="LOW MOLECULAR WEIGHT PROTEIN TYROSINE PHOSPHATASE"/>
    <property type="match status" value="1"/>
</dbReference>
<dbReference type="Gene3D" id="3.40.50.2300">
    <property type="match status" value="1"/>
</dbReference>
<dbReference type="PANTHER" id="PTHR11717:SF31">
    <property type="entry name" value="LOW MOLECULAR WEIGHT PROTEIN-TYROSINE-PHOSPHATASE ETP-RELATED"/>
    <property type="match status" value="1"/>
</dbReference>
<dbReference type="AlphaFoldDB" id="C6HYR2"/>
<evidence type="ECO:0000256" key="6">
    <source>
        <dbReference type="PIRSR" id="PIRSR617867-1"/>
    </source>
</evidence>
<dbReference type="PRINTS" id="PR00719">
    <property type="entry name" value="LMWPTPASE"/>
</dbReference>
<dbReference type="InterPro" id="IPR050438">
    <property type="entry name" value="LMW_PTPase"/>
</dbReference>
<evidence type="ECO:0000256" key="4">
    <source>
        <dbReference type="ARBA" id="ARBA00022912"/>
    </source>
</evidence>
<dbReference type="Pfam" id="PF01451">
    <property type="entry name" value="LMWPc"/>
    <property type="match status" value="1"/>
</dbReference>
<keyword evidence="9" id="KW-1185">Reference proteome</keyword>
<evidence type="ECO:0000259" key="7">
    <source>
        <dbReference type="SMART" id="SM00226"/>
    </source>
</evidence>
<gene>
    <name evidence="8" type="ORF">UBAL3_94240140</name>
</gene>
<evidence type="ECO:0000256" key="5">
    <source>
        <dbReference type="ARBA" id="ARBA00051722"/>
    </source>
</evidence>
<reference evidence="8 9" key="1">
    <citation type="journal article" date="2009" name="Appl. Environ. Microbiol.">
        <title>Community genomic and proteomic analyses of chemoautotrophic iron-oxidizing "Leptospirillum rubarum" (Group II) and "Leptospirillum ferrodiazotrophum" (Group III) bacteria in acid mine drainage biofilms.</title>
        <authorList>
            <person name="Goltsman D.S."/>
            <person name="Denef V.J."/>
            <person name="Singer S.W."/>
            <person name="VerBerkmoes N.C."/>
            <person name="Lefsrud M."/>
            <person name="Mueller R.S."/>
            <person name="Dick G.J."/>
            <person name="Sun C.L."/>
            <person name="Wheeler K.E."/>
            <person name="Zemla A."/>
            <person name="Baker B.J."/>
            <person name="Hauser L."/>
            <person name="Land M."/>
            <person name="Shah M.B."/>
            <person name="Thelen M.P."/>
            <person name="Hettich R.L."/>
            <person name="Banfield J.F."/>
        </authorList>
    </citation>
    <scope>NUCLEOTIDE SEQUENCE [LARGE SCALE GENOMIC DNA]</scope>
</reference>
<keyword evidence="4" id="KW-0904">Protein phosphatase</keyword>
<dbReference type="Proteomes" id="UP000009374">
    <property type="component" value="Unassembled WGS sequence"/>
</dbReference>